<dbReference type="InterPro" id="IPR002516">
    <property type="entry name" value="Glyco_trans_11"/>
</dbReference>
<evidence type="ECO:0008006" key="4">
    <source>
        <dbReference type="Google" id="ProtNLM"/>
    </source>
</evidence>
<name>A0A212KH31_9DELT</name>
<evidence type="ECO:0000313" key="3">
    <source>
        <dbReference type="EMBL" id="SBW10941.1"/>
    </source>
</evidence>
<keyword evidence="2" id="KW-0808">Transferase</keyword>
<gene>
    <name evidence="3" type="ORF">KL86DPRO_70100</name>
</gene>
<evidence type="ECO:0000256" key="2">
    <source>
        <dbReference type="ARBA" id="ARBA00022679"/>
    </source>
</evidence>
<dbReference type="GO" id="GO:0005975">
    <property type="term" value="P:carbohydrate metabolic process"/>
    <property type="evidence" value="ECO:0007669"/>
    <property type="project" value="InterPro"/>
</dbReference>
<organism evidence="3">
    <name type="scientific">uncultured delta proteobacterium</name>
    <dbReference type="NCBI Taxonomy" id="34034"/>
    <lineage>
        <taxon>Bacteria</taxon>
        <taxon>Deltaproteobacteria</taxon>
        <taxon>environmental samples</taxon>
    </lineage>
</organism>
<dbReference type="GO" id="GO:0016020">
    <property type="term" value="C:membrane"/>
    <property type="evidence" value="ECO:0007669"/>
    <property type="project" value="InterPro"/>
</dbReference>
<sequence length="268" mass="30640">MIVLFRKAGNHSNRLFQNLHFEALCHEYNIAYLNPSFSDMAKYYKQPCSTKNTLKSLLLQRERCAKAMGLFAGKDVLSYDGAETAPLLDVVSQYNTAYVCGWGFRNFELTKKYQGLFADRYSLKEVFFQKNALVQTVDALKRDRATLVGVHVRRGDYKGWQNGRYYFSDDVYAKYMRSLREILHAKCGSGCKFVVFSNEATDIKEAGDIIKSSNDWYIDHHVMGKCDFLIGPPSTFTLWASYVGKTKYCHIQGASGEVSLDDFTYCYG</sequence>
<proteinExistence type="predicted"/>
<evidence type="ECO:0000256" key="1">
    <source>
        <dbReference type="ARBA" id="ARBA00022676"/>
    </source>
</evidence>
<dbReference type="Pfam" id="PF01531">
    <property type="entry name" value="Glyco_transf_11"/>
    <property type="match status" value="1"/>
</dbReference>
<keyword evidence="1" id="KW-0328">Glycosyltransferase</keyword>
<dbReference type="GO" id="GO:0008107">
    <property type="term" value="F:galactoside 2-alpha-L-fucosyltransferase activity"/>
    <property type="evidence" value="ECO:0007669"/>
    <property type="project" value="InterPro"/>
</dbReference>
<reference evidence="3" key="1">
    <citation type="submission" date="2016-04" db="EMBL/GenBank/DDBJ databases">
        <authorList>
            <person name="Evans L.H."/>
            <person name="Alamgir A."/>
            <person name="Owens N."/>
            <person name="Weber N.D."/>
            <person name="Virtaneva K."/>
            <person name="Barbian K."/>
            <person name="Babar A."/>
            <person name="Rosenke K."/>
        </authorList>
    </citation>
    <scope>NUCLEOTIDE SEQUENCE</scope>
    <source>
        <strain evidence="3">86</strain>
    </source>
</reference>
<dbReference type="AlphaFoldDB" id="A0A212KH31"/>
<protein>
    <recommendedName>
        <fullName evidence="4">Glycosyl transferase family 11</fullName>
    </recommendedName>
</protein>
<accession>A0A212KH31</accession>
<dbReference type="EMBL" id="FLUQ01000007">
    <property type="protein sequence ID" value="SBW10941.1"/>
    <property type="molecule type" value="Genomic_DNA"/>
</dbReference>